<dbReference type="EMBL" id="CP014503">
    <property type="protein sequence ID" value="ANB15181.1"/>
    <property type="molecule type" value="Genomic_DNA"/>
</dbReference>
<dbReference type="KEGG" id="slb:AWJ20_2805"/>
<dbReference type="InterPro" id="IPR036291">
    <property type="entry name" value="NAD(P)-bd_dom_sf"/>
</dbReference>
<sequence length="356" mass="39026">MSTQPLSIPAKKVLLVGGCGFLGLHLIDQFWNLSPRPEIHVFDIRELPKVSPNFYKFNPSQINVHIGDLTSPTDVSEVISRISPEVIVHSASPVHGMGSAIYYKVNVDGTKNLIACAKKLKVPALVYTSSAGVLFNGDDLYNADETHPFPAKSMDAYNLTKQIAEELVLKADSPEFRTTAIRPAGIFGPGDRQMIPALRAMGQKGQHKIQLGNNLNLFDVTYVGNVAYSHVLAAQKILDPKEADKVGGECFLITNDAPIYFWSLGRAVWNYDGLVAERTFVIPRSVGIAIGYVSEFFSSLLGKEPGLTPFRVRTTCAVRYYNITKAKTVLGYAPQTSLEEGINLTCASMDESLEKK</sequence>
<dbReference type="InterPro" id="IPR002225">
    <property type="entry name" value="3Beta_OHSteriod_DH/Estase"/>
</dbReference>
<dbReference type="GO" id="GO:0102175">
    <property type="term" value="F:3-beta-hydroxysteroid dehydrogenase (NAD+)/C4-decarboxylase activity"/>
    <property type="evidence" value="ECO:0007669"/>
    <property type="project" value="EnsemblFungi"/>
</dbReference>
<dbReference type="RefSeq" id="XP_018737658.1">
    <property type="nucleotide sequence ID" value="XM_018879775.1"/>
</dbReference>
<protein>
    <submittedName>
        <fullName evidence="2">Sterol-4-alpha-carboxylate 3-dehydrogenase (Decarboxylating)</fullName>
    </submittedName>
</protein>
<dbReference type="PANTHER" id="PTHR43000">
    <property type="entry name" value="DTDP-D-GLUCOSE 4,6-DEHYDRATASE-RELATED"/>
    <property type="match status" value="1"/>
</dbReference>
<feature type="domain" description="3-beta hydroxysteroid dehydrogenase/isomerase" evidence="1">
    <location>
        <begin position="15"/>
        <end position="282"/>
    </location>
</feature>
<organism evidence="2 3">
    <name type="scientific">Sugiyamaella lignohabitans</name>
    <dbReference type="NCBI Taxonomy" id="796027"/>
    <lineage>
        <taxon>Eukaryota</taxon>
        <taxon>Fungi</taxon>
        <taxon>Dikarya</taxon>
        <taxon>Ascomycota</taxon>
        <taxon>Saccharomycotina</taxon>
        <taxon>Dipodascomycetes</taxon>
        <taxon>Dipodascales</taxon>
        <taxon>Trichomonascaceae</taxon>
        <taxon>Sugiyamaella</taxon>
    </lineage>
</organism>
<dbReference type="OrthoDB" id="10058185at2759"/>
<dbReference type="Gene3D" id="3.40.50.720">
    <property type="entry name" value="NAD(P)-binding Rossmann-like Domain"/>
    <property type="match status" value="1"/>
</dbReference>
<dbReference type="AlphaFoldDB" id="A0A167FE08"/>
<keyword evidence="3" id="KW-1185">Reference proteome</keyword>
<dbReference type="Pfam" id="PF01073">
    <property type="entry name" value="3Beta_HSD"/>
    <property type="match status" value="1"/>
</dbReference>
<dbReference type="GO" id="GO:0005789">
    <property type="term" value="C:endoplasmic reticulum membrane"/>
    <property type="evidence" value="ECO:0007669"/>
    <property type="project" value="EnsemblFungi"/>
</dbReference>
<dbReference type="GO" id="GO:0006696">
    <property type="term" value="P:ergosterol biosynthetic process"/>
    <property type="evidence" value="ECO:0007669"/>
    <property type="project" value="EnsemblFungi"/>
</dbReference>
<dbReference type="SUPFAM" id="SSF51735">
    <property type="entry name" value="NAD(P)-binding Rossmann-fold domains"/>
    <property type="match status" value="1"/>
</dbReference>
<accession>A0A167FE08</accession>
<proteinExistence type="predicted"/>
<reference evidence="2 3" key="1">
    <citation type="submission" date="2016-02" db="EMBL/GenBank/DDBJ databases">
        <title>Complete genome sequence and transcriptome regulation of the pentose utilising yeast Sugiyamaella lignohabitans.</title>
        <authorList>
            <person name="Bellasio M."/>
            <person name="Peymann A."/>
            <person name="Valli M."/>
            <person name="Sipitzky M."/>
            <person name="Graf A."/>
            <person name="Sauer M."/>
            <person name="Marx H."/>
            <person name="Mattanovich D."/>
        </authorList>
    </citation>
    <scope>NUCLEOTIDE SEQUENCE [LARGE SCALE GENOMIC DNA]</scope>
    <source>
        <strain evidence="2 3">CBS 10342</strain>
    </source>
</reference>
<gene>
    <name evidence="2" type="primary">ERG26</name>
    <name evidence="2" type="ORF">AWJ20_2805</name>
</gene>
<dbReference type="Proteomes" id="UP000189580">
    <property type="component" value="Chromosome b"/>
</dbReference>
<evidence type="ECO:0000313" key="3">
    <source>
        <dbReference type="Proteomes" id="UP000189580"/>
    </source>
</evidence>
<evidence type="ECO:0000259" key="1">
    <source>
        <dbReference type="Pfam" id="PF01073"/>
    </source>
</evidence>
<evidence type="ECO:0000313" key="2">
    <source>
        <dbReference type="EMBL" id="ANB15181.1"/>
    </source>
</evidence>
<dbReference type="GeneID" id="30034757"/>
<name>A0A167FE08_9ASCO</name>